<evidence type="ECO:0000313" key="2">
    <source>
        <dbReference type="Proteomes" id="UP000237105"/>
    </source>
</evidence>
<organism evidence="1 2">
    <name type="scientific">Parasponia andersonii</name>
    <name type="common">Sponia andersonii</name>
    <dbReference type="NCBI Taxonomy" id="3476"/>
    <lineage>
        <taxon>Eukaryota</taxon>
        <taxon>Viridiplantae</taxon>
        <taxon>Streptophyta</taxon>
        <taxon>Embryophyta</taxon>
        <taxon>Tracheophyta</taxon>
        <taxon>Spermatophyta</taxon>
        <taxon>Magnoliopsida</taxon>
        <taxon>eudicotyledons</taxon>
        <taxon>Gunneridae</taxon>
        <taxon>Pentapetalae</taxon>
        <taxon>rosids</taxon>
        <taxon>fabids</taxon>
        <taxon>Rosales</taxon>
        <taxon>Cannabaceae</taxon>
        <taxon>Parasponia</taxon>
    </lineage>
</organism>
<dbReference type="Proteomes" id="UP000237105">
    <property type="component" value="Unassembled WGS sequence"/>
</dbReference>
<evidence type="ECO:0000313" key="1">
    <source>
        <dbReference type="EMBL" id="PON73530.1"/>
    </source>
</evidence>
<dbReference type="AlphaFoldDB" id="A0A2P5DJT6"/>
<accession>A0A2P5DJT6</accession>
<dbReference type="EMBL" id="JXTB01000033">
    <property type="protein sequence ID" value="PON73530.1"/>
    <property type="molecule type" value="Genomic_DNA"/>
</dbReference>
<protein>
    <submittedName>
        <fullName evidence="1">Uncharacterized protein</fullName>
    </submittedName>
</protein>
<sequence length="91" mass="10169">MVVDSYQGYYATTEIHFHVVGDISVDLKFVSNIHSLCLFIFNSLVRDMVIKVSLDVIVVDMVIWSSSPSLISMIVDMVIKVSLDLMVEVTG</sequence>
<name>A0A2P5DJT6_PARAD</name>
<keyword evidence="2" id="KW-1185">Reference proteome</keyword>
<proteinExistence type="predicted"/>
<comment type="caution">
    <text evidence="1">The sequence shown here is derived from an EMBL/GenBank/DDBJ whole genome shotgun (WGS) entry which is preliminary data.</text>
</comment>
<gene>
    <name evidence="1" type="ORF">PanWU01x14_057120</name>
</gene>
<reference evidence="2" key="1">
    <citation type="submission" date="2016-06" db="EMBL/GenBank/DDBJ databases">
        <title>Parallel loss of symbiosis genes in relatives of nitrogen-fixing non-legume Parasponia.</title>
        <authorList>
            <person name="Van Velzen R."/>
            <person name="Holmer R."/>
            <person name="Bu F."/>
            <person name="Rutten L."/>
            <person name="Van Zeijl A."/>
            <person name="Liu W."/>
            <person name="Santuari L."/>
            <person name="Cao Q."/>
            <person name="Sharma T."/>
            <person name="Shen D."/>
            <person name="Roswanjaya Y."/>
            <person name="Wardhani T."/>
            <person name="Kalhor M.S."/>
            <person name="Jansen J."/>
            <person name="Van den Hoogen J."/>
            <person name="Gungor B."/>
            <person name="Hartog M."/>
            <person name="Hontelez J."/>
            <person name="Verver J."/>
            <person name="Yang W.-C."/>
            <person name="Schijlen E."/>
            <person name="Repin R."/>
            <person name="Schilthuizen M."/>
            <person name="Schranz E."/>
            <person name="Heidstra R."/>
            <person name="Miyata K."/>
            <person name="Fedorova E."/>
            <person name="Kohlen W."/>
            <person name="Bisseling T."/>
            <person name="Smit S."/>
            <person name="Geurts R."/>
        </authorList>
    </citation>
    <scope>NUCLEOTIDE SEQUENCE [LARGE SCALE GENOMIC DNA]</scope>
    <source>
        <strain evidence="2">cv. WU1-14</strain>
    </source>
</reference>